<evidence type="ECO:0000256" key="3">
    <source>
        <dbReference type="ARBA" id="ARBA00022519"/>
    </source>
</evidence>
<dbReference type="PANTHER" id="PTHR35851">
    <property type="entry name" value="CELL DIVISION PROTEIN FTSQ"/>
    <property type="match status" value="1"/>
</dbReference>
<comment type="subunit">
    <text evidence="9">Part of a complex composed of FtsB, FtsL and FtsQ.</text>
</comment>
<dbReference type="InterPro" id="IPR034746">
    <property type="entry name" value="POTRA"/>
</dbReference>
<evidence type="ECO:0000256" key="6">
    <source>
        <dbReference type="ARBA" id="ARBA00022989"/>
    </source>
</evidence>
<dbReference type="Proteomes" id="UP001333710">
    <property type="component" value="Chromosome"/>
</dbReference>
<feature type="transmembrane region" description="Helical" evidence="9">
    <location>
        <begin position="12"/>
        <end position="36"/>
    </location>
</feature>
<dbReference type="Gene3D" id="3.10.20.310">
    <property type="entry name" value="membrane protein fhac"/>
    <property type="match status" value="1"/>
</dbReference>
<proteinExistence type="inferred from homology"/>
<name>A0AA48I466_9ALTE</name>
<sequence>MEQQDAQKWRSAEFVAGVTFLLIVLALFLISGQWVAQWLQDEQKVPLRQVLVSGELKQLSAEDINRAVRQEGAVSLFAIDVDETHQAIESLPWVYQASIRKSWPDTLKVYVIEQVAVARWNEDMLLNQYGGIFDAGWQGNTLPALFGPGGSEQTVLQGLKAMQGLLDGSQLTITELSLSERYAWHLKLENGIQLRLGRTEFIDRLQRFIDVYPLLLKNEKAVAYVDLRYDTGLAVGWRDKTPS</sequence>
<keyword evidence="12" id="KW-1185">Reference proteome</keyword>
<keyword evidence="4 9" id="KW-0132">Cell division</keyword>
<dbReference type="GO" id="GO:0043093">
    <property type="term" value="P:FtsZ-dependent cytokinesis"/>
    <property type="evidence" value="ECO:0007669"/>
    <property type="project" value="UniProtKB-UniRule"/>
</dbReference>
<dbReference type="Gene3D" id="3.40.50.11690">
    <property type="entry name" value="Cell division protein FtsQ/DivIB"/>
    <property type="match status" value="1"/>
</dbReference>
<dbReference type="Pfam" id="PF08478">
    <property type="entry name" value="POTRA_1"/>
    <property type="match status" value="1"/>
</dbReference>
<keyword evidence="5 9" id="KW-0812">Transmembrane</keyword>
<evidence type="ECO:0000256" key="4">
    <source>
        <dbReference type="ARBA" id="ARBA00022618"/>
    </source>
</evidence>
<keyword evidence="2 9" id="KW-1003">Cell membrane</keyword>
<evidence type="ECO:0000256" key="5">
    <source>
        <dbReference type="ARBA" id="ARBA00022692"/>
    </source>
</evidence>
<organism evidence="11 12">
    <name type="scientific">Planctobacterium marinum</name>
    <dbReference type="NCBI Taxonomy" id="1631968"/>
    <lineage>
        <taxon>Bacteria</taxon>
        <taxon>Pseudomonadati</taxon>
        <taxon>Pseudomonadota</taxon>
        <taxon>Gammaproteobacteria</taxon>
        <taxon>Alteromonadales</taxon>
        <taxon>Alteromonadaceae</taxon>
        <taxon>Planctobacterium</taxon>
    </lineage>
</organism>
<keyword evidence="6 9" id="KW-1133">Transmembrane helix</keyword>
<evidence type="ECO:0000256" key="2">
    <source>
        <dbReference type="ARBA" id="ARBA00022475"/>
    </source>
</evidence>
<keyword evidence="7 9" id="KW-0472">Membrane</keyword>
<dbReference type="InterPro" id="IPR005548">
    <property type="entry name" value="Cell_div_FtsQ/DivIB_C"/>
</dbReference>
<evidence type="ECO:0000313" key="12">
    <source>
        <dbReference type="Proteomes" id="UP001333710"/>
    </source>
</evidence>
<feature type="domain" description="POTRA" evidence="10">
    <location>
        <begin position="45"/>
        <end position="114"/>
    </location>
</feature>
<dbReference type="InterPro" id="IPR026579">
    <property type="entry name" value="FtsQ"/>
</dbReference>
<keyword evidence="3 9" id="KW-0997">Cell inner membrane</keyword>
<dbReference type="AlphaFoldDB" id="A0AA48I466"/>
<dbReference type="PANTHER" id="PTHR35851:SF1">
    <property type="entry name" value="CELL DIVISION PROTEIN FTSQ"/>
    <property type="match status" value="1"/>
</dbReference>
<dbReference type="PROSITE" id="PS51779">
    <property type="entry name" value="POTRA"/>
    <property type="match status" value="1"/>
</dbReference>
<dbReference type="InterPro" id="IPR045335">
    <property type="entry name" value="FtsQ_C_sf"/>
</dbReference>
<dbReference type="EMBL" id="AP027272">
    <property type="protein sequence ID" value="BDX05595.1"/>
    <property type="molecule type" value="Genomic_DNA"/>
</dbReference>
<gene>
    <name evidence="9 11" type="primary">ftsQ</name>
    <name evidence="11" type="ORF">MACH26_11160</name>
</gene>
<dbReference type="InterPro" id="IPR013685">
    <property type="entry name" value="POTRA_FtsQ_type"/>
</dbReference>
<evidence type="ECO:0000259" key="10">
    <source>
        <dbReference type="PROSITE" id="PS51779"/>
    </source>
</evidence>
<accession>A0AA48I466</accession>
<protein>
    <recommendedName>
        <fullName evidence="9">Cell division protein FtsQ</fullName>
    </recommendedName>
</protein>
<dbReference type="GO" id="GO:0090529">
    <property type="term" value="P:cell septum assembly"/>
    <property type="evidence" value="ECO:0007669"/>
    <property type="project" value="InterPro"/>
</dbReference>
<evidence type="ECO:0000256" key="8">
    <source>
        <dbReference type="ARBA" id="ARBA00023306"/>
    </source>
</evidence>
<dbReference type="HAMAP" id="MF_00911">
    <property type="entry name" value="FtsQ_subfam"/>
    <property type="match status" value="1"/>
</dbReference>
<evidence type="ECO:0000256" key="9">
    <source>
        <dbReference type="HAMAP-Rule" id="MF_00911"/>
    </source>
</evidence>
<comment type="function">
    <text evidence="9">Essential cell division protein. May link together the upstream cell division proteins, which are predominantly cytoplasmic, with the downstream cell division proteins, which are predominantly periplasmic. May control correct divisome assembly.</text>
</comment>
<evidence type="ECO:0000256" key="1">
    <source>
        <dbReference type="ARBA" id="ARBA00004370"/>
    </source>
</evidence>
<evidence type="ECO:0000313" key="11">
    <source>
        <dbReference type="EMBL" id="BDX05595.1"/>
    </source>
</evidence>
<dbReference type="Pfam" id="PF03799">
    <property type="entry name" value="FtsQ_DivIB_C"/>
    <property type="match status" value="1"/>
</dbReference>
<dbReference type="GO" id="GO:0005886">
    <property type="term" value="C:plasma membrane"/>
    <property type="evidence" value="ECO:0007669"/>
    <property type="project" value="UniProtKB-SubCell"/>
</dbReference>
<keyword evidence="8 9" id="KW-0131">Cell cycle</keyword>
<comment type="similarity">
    <text evidence="9">Belongs to the FtsQ/DivIB family. FtsQ subfamily.</text>
</comment>
<dbReference type="KEGG" id="pmaw:MACH26_11160"/>
<evidence type="ECO:0000256" key="7">
    <source>
        <dbReference type="ARBA" id="ARBA00023136"/>
    </source>
</evidence>
<reference evidence="11" key="1">
    <citation type="submission" date="2023-01" db="EMBL/GenBank/DDBJ databases">
        <title>Complete genome sequence of Planctobacterium marinum strain Dej080120_11.</title>
        <authorList>
            <person name="Ueki S."/>
            <person name="Maruyama F."/>
        </authorList>
    </citation>
    <scope>NUCLEOTIDE SEQUENCE</scope>
    <source>
        <strain evidence="11">Dej080120_11</strain>
    </source>
</reference>
<comment type="subcellular location">
    <subcellularLocation>
        <location evidence="9">Cell inner membrane</location>
        <topology evidence="9">Single-pass type II membrane protein</topology>
    </subcellularLocation>
    <subcellularLocation>
        <location evidence="1">Membrane</location>
    </subcellularLocation>
    <text evidence="9">Localizes to the division septum.</text>
</comment>
<dbReference type="GO" id="GO:0032153">
    <property type="term" value="C:cell division site"/>
    <property type="evidence" value="ECO:0007669"/>
    <property type="project" value="UniProtKB-UniRule"/>
</dbReference>